<feature type="signal peptide" evidence="1">
    <location>
        <begin position="1"/>
        <end position="18"/>
    </location>
</feature>
<organism evidence="2 3">
    <name type="scientific">Pseudooceanicola atlanticus</name>
    <dbReference type="NCBI Taxonomy" id="1461694"/>
    <lineage>
        <taxon>Bacteria</taxon>
        <taxon>Pseudomonadati</taxon>
        <taxon>Pseudomonadota</taxon>
        <taxon>Alphaproteobacteria</taxon>
        <taxon>Rhodobacterales</taxon>
        <taxon>Paracoccaceae</taxon>
        <taxon>Pseudooceanicola</taxon>
    </lineage>
</organism>
<keyword evidence="3" id="KW-1185">Reference proteome</keyword>
<dbReference type="STRING" id="1461694.ATO9_10225"/>
<dbReference type="InterPro" id="IPR019225">
    <property type="entry name" value="DUF2155"/>
</dbReference>
<dbReference type="Proteomes" id="UP000030004">
    <property type="component" value="Unassembled WGS sequence"/>
</dbReference>
<reference evidence="2 3" key="1">
    <citation type="journal article" date="2015" name="Antonie Van Leeuwenhoek">
        <title>Pseudooceanicola atlanticus gen. nov. sp. nov., isolated from surface seawater of the Atlantic Ocean and reclassification of Oceanicola batsensis, Oceanicola marinus, Oceanicola nitratireducens, Oceanicola nanhaiensis, Oceanicola antarcticus and Oceanicola flagellatus, as Pseudooceanicola batsensis comb. nov., Pseudooceanicola marinus comb. nov., Pseudooceanicola nitratireducens comb. nov., Pseudooceanicola nanhaiensis comb. nov., Pseudooceanicola antarcticus comb. nov., and Pseudooceanicola flagellatus comb. nov.</title>
        <authorList>
            <person name="Lai Q."/>
            <person name="Li G."/>
            <person name="Liu X."/>
            <person name="Du Y."/>
            <person name="Sun F."/>
            <person name="Shao Z."/>
        </authorList>
    </citation>
    <scope>NUCLEOTIDE SEQUENCE [LARGE SCALE GENOMIC DNA]</scope>
    <source>
        <strain evidence="2 3">22II-s11g</strain>
    </source>
</reference>
<evidence type="ECO:0000313" key="3">
    <source>
        <dbReference type="Proteomes" id="UP000030004"/>
    </source>
</evidence>
<accession>A0A0A0EDJ6</accession>
<evidence type="ECO:0008006" key="4">
    <source>
        <dbReference type="Google" id="ProtNLM"/>
    </source>
</evidence>
<dbReference type="Pfam" id="PF09923">
    <property type="entry name" value="DUF2155"/>
    <property type="match status" value="1"/>
</dbReference>
<protein>
    <recommendedName>
        <fullName evidence="4">DUF2155 domain-containing protein</fullName>
    </recommendedName>
</protein>
<dbReference type="eggNOG" id="COG4765">
    <property type="taxonomic scope" value="Bacteria"/>
</dbReference>
<dbReference type="EMBL" id="AQQX01000003">
    <property type="protein sequence ID" value="KGM49051.1"/>
    <property type="molecule type" value="Genomic_DNA"/>
</dbReference>
<dbReference type="RefSeq" id="WP_043748022.1">
    <property type="nucleotide sequence ID" value="NZ_AQQX01000003.1"/>
</dbReference>
<dbReference type="OrthoDB" id="9810376at2"/>
<dbReference type="AlphaFoldDB" id="A0A0A0EDJ6"/>
<comment type="caution">
    <text evidence="2">The sequence shown here is derived from an EMBL/GenBank/DDBJ whole genome shotgun (WGS) entry which is preliminary data.</text>
</comment>
<evidence type="ECO:0000256" key="1">
    <source>
        <dbReference type="SAM" id="SignalP"/>
    </source>
</evidence>
<feature type="chain" id="PRO_5001962126" description="DUF2155 domain-containing protein" evidence="1">
    <location>
        <begin position="19"/>
        <end position="120"/>
    </location>
</feature>
<sequence>MRWIALGLALLTAQPVLAQEDASVGTGARLRGLDKINGDTVDITIPSGSAAMMGKLSITMWECRYPEGNEAGDAYAFMTITEPAKSNDPVFSGWMIASSPALNPLDHFRYDVWVLSCTTS</sequence>
<keyword evidence="1" id="KW-0732">Signal</keyword>
<gene>
    <name evidence="2" type="ORF">ATO9_10225</name>
</gene>
<name>A0A0A0EDJ6_9RHOB</name>
<proteinExistence type="predicted"/>
<evidence type="ECO:0000313" key="2">
    <source>
        <dbReference type="EMBL" id="KGM49051.1"/>
    </source>
</evidence>